<dbReference type="EMBL" id="CAJVPS010002749">
    <property type="protein sequence ID" value="CAG8575548.1"/>
    <property type="molecule type" value="Genomic_DNA"/>
</dbReference>
<evidence type="ECO:0000313" key="1">
    <source>
        <dbReference type="EMBL" id="CAG8575548.1"/>
    </source>
</evidence>
<sequence>YLLLRFAPGLMNEWFHHSGFRYWNLLVINSMISIAPRGDSSLLLR</sequence>
<evidence type="ECO:0000313" key="2">
    <source>
        <dbReference type="Proteomes" id="UP000789508"/>
    </source>
</evidence>
<keyword evidence="2" id="KW-1185">Reference proteome</keyword>
<proteinExistence type="predicted"/>
<feature type="non-terminal residue" evidence="1">
    <location>
        <position position="45"/>
    </location>
</feature>
<dbReference type="Proteomes" id="UP000789508">
    <property type="component" value="Unassembled WGS sequence"/>
</dbReference>
<protein>
    <submittedName>
        <fullName evidence="1">11680_t:CDS:1</fullName>
    </submittedName>
</protein>
<organism evidence="1 2">
    <name type="scientific">Ambispora leptoticha</name>
    <dbReference type="NCBI Taxonomy" id="144679"/>
    <lineage>
        <taxon>Eukaryota</taxon>
        <taxon>Fungi</taxon>
        <taxon>Fungi incertae sedis</taxon>
        <taxon>Mucoromycota</taxon>
        <taxon>Glomeromycotina</taxon>
        <taxon>Glomeromycetes</taxon>
        <taxon>Archaeosporales</taxon>
        <taxon>Ambisporaceae</taxon>
        <taxon>Ambispora</taxon>
    </lineage>
</organism>
<dbReference type="AlphaFoldDB" id="A0A9N9BUA3"/>
<comment type="caution">
    <text evidence="1">The sequence shown here is derived from an EMBL/GenBank/DDBJ whole genome shotgun (WGS) entry which is preliminary data.</text>
</comment>
<gene>
    <name evidence="1" type="ORF">ALEPTO_LOCUS7015</name>
</gene>
<accession>A0A9N9BUA3</accession>
<reference evidence="1" key="1">
    <citation type="submission" date="2021-06" db="EMBL/GenBank/DDBJ databases">
        <authorList>
            <person name="Kallberg Y."/>
            <person name="Tangrot J."/>
            <person name="Rosling A."/>
        </authorList>
    </citation>
    <scope>NUCLEOTIDE SEQUENCE</scope>
    <source>
        <strain evidence="1">FL130A</strain>
    </source>
</reference>
<name>A0A9N9BUA3_9GLOM</name>